<keyword evidence="3" id="KW-1185">Reference proteome</keyword>
<proteinExistence type="predicted"/>
<evidence type="ECO:0000313" key="2">
    <source>
        <dbReference type="EMBL" id="KAI8036124.1"/>
    </source>
</evidence>
<dbReference type="Proteomes" id="UP001059596">
    <property type="component" value="Unassembled WGS sequence"/>
</dbReference>
<feature type="non-terminal residue" evidence="2">
    <location>
        <position position="98"/>
    </location>
</feature>
<accession>A0A9Q0BLS7</accession>
<organism evidence="2 3">
    <name type="scientific">Drosophila gunungcola</name>
    <name type="common">fruit fly</name>
    <dbReference type="NCBI Taxonomy" id="103775"/>
    <lineage>
        <taxon>Eukaryota</taxon>
        <taxon>Metazoa</taxon>
        <taxon>Ecdysozoa</taxon>
        <taxon>Arthropoda</taxon>
        <taxon>Hexapoda</taxon>
        <taxon>Insecta</taxon>
        <taxon>Pterygota</taxon>
        <taxon>Neoptera</taxon>
        <taxon>Endopterygota</taxon>
        <taxon>Diptera</taxon>
        <taxon>Brachycera</taxon>
        <taxon>Muscomorpha</taxon>
        <taxon>Ephydroidea</taxon>
        <taxon>Drosophilidae</taxon>
        <taxon>Drosophila</taxon>
        <taxon>Sophophora</taxon>
    </lineage>
</organism>
<evidence type="ECO:0000313" key="3">
    <source>
        <dbReference type="Proteomes" id="UP001059596"/>
    </source>
</evidence>
<name>A0A9Q0BLS7_9MUSC</name>
<sequence length="98" mass="10841">RTNTRANNANNSDSDRVAAGDDYISIKTEESKIETEDSSVTSNVAMTVSHFLSTRSASGVDKSKLMHLIKHLIYIHRHPQSLQRKAKANSTKNGLIKC</sequence>
<feature type="region of interest" description="Disordered" evidence="1">
    <location>
        <begin position="1"/>
        <end position="21"/>
    </location>
</feature>
<dbReference type="AlphaFoldDB" id="A0A9Q0BLS7"/>
<feature type="compositionally biased region" description="Low complexity" evidence="1">
    <location>
        <begin position="1"/>
        <end position="12"/>
    </location>
</feature>
<comment type="caution">
    <text evidence="2">The sequence shown here is derived from an EMBL/GenBank/DDBJ whole genome shotgun (WGS) entry which is preliminary data.</text>
</comment>
<dbReference type="EMBL" id="JAMKOV010000022">
    <property type="protein sequence ID" value="KAI8036124.1"/>
    <property type="molecule type" value="Genomic_DNA"/>
</dbReference>
<reference evidence="2" key="1">
    <citation type="journal article" date="2023" name="Genome Biol. Evol.">
        <title>Long-read-based Genome Assembly of Drosophila gunungcola Reveals Fewer Chemosensory Genes in Flower-breeding Species.</title>
        <authorList>
            <person name="Negi A."/>
            <person name="Liao B.Y."/>
            <person name="Yeh S.D."/>
        </authorList>
    </citation>
    <scope>NUCLEOTIDE SEQUENCE</scope>
    <source>
        <strain evidence="2">Sukarami</strain>
    </source>
</reference>
<protein>
    <submittedName>
        <fullName evidence="2">Uncharacterized protein</fullName>
    </submittedName>
</protein>
<evidence type="ECO:0000256" key="1">
    <source>
        <dbReference type="SAM" id="MobiDB-lite"/>
    </source>
</evidence>
<gene>
    <name evidence="2" type="ORF">M5D96_010984</name>
</gene>